<organism evidence="1 2">
    <name type="scientific">Allacma fusca</name>
    <dbReference type="NCBI Taxonomy" id="39272"/>
    <lineage>
        <taxon>Eukaryota</taxon>
        <taxon>Metazoa</taxon>
        <taxon>Ecdysozoa</taxon>
        <taxon>Arthropoda</taxon>
        <taxon>Hexapoda</taxon>
        <taxon>Collembola</taxon>
        <taxon>Symphypleona</taxon>
        <taxon>Sminthuridae</taxon>
        <taxon>Allacma</taxon>
    </lineage>
</organism>
<dbReference type="Proteomes" id="UP000708208">
    <property type="component" value="Unassembled WGS sequence"/>
</dbReference>
<dbReference type="EMBL" id="CAJVCH010392414">
    <property type="protein sequence ID" value="CAG7817375.1"/>
    <property type="molecule type" value="Genomic_DNA"/>
</dbReference>
<keyword evidence="2" id="KW-1185">Reference proteome</keyword>
<accession>A0A8J2PJ62</accession>
<evidence type="ECO:0000313" key="1">
    <source>
        <dbReference type="EMBL" id="CAG7817375.1"/>
    </source>
</evidence>
<sequence>LSSEPEVKWHQQQRLRRRTKRDFLQLSPRAGGRRTVKRSRVVALNDPRWPAMWYLVSLFLSLL</sequence>
<feature type="non-terminal residue" evidence="1">
    <location>
        <position position="1"/>
    </location>
</feature>
<protein>
    <submittedName>
        <fullName evidence="1">Uncharacterized protein</fullName>
    </submittedName>
</protein>
<proteinExistence type="predicted"/>
<comment type="caution">
    <text evidence="1">The sequence shown here is derived from an EMBL/GenBank/DDBJ whole genome shotgun (WGS) entry which is preliminary data.</text>
</comment>
<evidence type="ECO:0000313" key="2">
    <source>
        <dbReference type="Proteomes" id="UP000708208"/>
    </source>
</evidence>
<reference evidence="1" key="1">
    <citation type="submission" date="2021-06" db="EMBL/GenBank/DDBJ databases">
        <authorList>
            <person name="Hodson N. C."/>
            <person name="Mongue J. A."/>
            <person name="Jaron S. K."/>
        </authorList>
    </citation>
    <scope>NUCLEOTIDE SEQUENCE</scope>
</reference>
<name>A0A8J2PJ62_9HEXA</name>
<gene>
    <name evidence="1" type="ORF">AFUS01_LOCUS27947</name>
</gene>
<dbReference type="AlphaFoldDB" id="A0A8J2PJ62"/>